<feature type="transmembrane region" description="Helical" evidence="7">
    <location>
        <begin position="290"/>
        <end position="316"/>
    </location>
</feature>
<evidence type="ECO:0000256" key="4">
    <source>
        <dbReference type="ARBA" id="ARBA00022692"/>
    </source>
</evidence>
<dbReference type="GO" id="GO:0005886">
    <property type="term" value="C:plasma membrane"/>
    <property type="evidence" value="ECO:0007669"/>
    <property type="project" value="UniProtKB-SubCell"/>
</dbReference>
<evidence type="ECO:0000313" key="9">
    <source>
        <dbReference type="Proteomes" id="UP000525389"/>
    </source>
</evidence>
<dbReference type="RefSeq" id="WP_184026975.1">
    <property type="nucleotide sequence ID" value="NZ_JACHFN010000004.1"/>
</dbReference>
<keyword evidence="5 7" id="KW-1133">Transmembrane helix</keyword>
<name>A0A7W8GE73_9DEIO</name>
<feature type="transmembrane region" description="Helical" evidence="7">
    <location>
        <begin position="419"/>
        <end position="439"/>
    </location>
</feature>
<sequence length="497" mass="52695">MTELRDKTVRALKWSYLGFFVNLVFTPLSTALLSRLLTPGEFGVVAIASVLATFGAVVTELGVANALVQRRDLTPEHIRAAFTSSLVLGVVLTAVMWWAAPLVGNYTGNPDVVPVFRGFAATYVVASLALVSTSLLRRELRFKPLMAAEVGGYVIGHGVLGIGAAYLGFGAMSLVISAGASWAIQLAVSYAYVRHPFALTFRLAPYRDLYSFGVRASVLRLLEFFSGNMAVFVIARVFDAAALGLYRRAFDVAGMPVMRLSGGLLRVLVPSFSALQDQPGRLRRAYGSSLLALSSVLFTFSAGLFVCAPEIVRVLLGERFLAAVPIVQAFALYVPFPILANVAAIVAEATAKLDIKIALQVAQMLFLAAAFWVVTRLGLGVVAFAWVLVAGAVLNSLAYVGVAARILPGSGRESLRAYGLGLTAGLGVGAVLFAVVAGLRAAGTGVFVLFGLELVVGGLLVALVVFLGPDTELRRYALRVWQPAAARLAAWRAQGHT</sequence>
<dbReference type="CDD" id="cd13127">
    <property type="entry name" value="MATE_tuaB_like"/>
    <property type="match status" value="1"/>
</dbReference>
<feature type="transmembrane region" description="Helical" evidence="7">
    <location>
        <begin position="120"/>
        <end position="138"/>
    </location>
</feature>
<evidence type="ECO:0000313" key="8">
    <source>
        <dbReference type="EMBL" id="MBB5233863.1"/>
    </source>
</evidence>
<dbReference type="PANTHER" id="PTHR30250">
    <property type="entry name" value="PST FAMILY PREDICTED COLANIC ACID TRANSPORTER"/>
    <property type="match status" value="1"/>
</dbReference>
<feature type="transmembrane region" description="Helical" evidence="7">
    <location>
        <begin position="322"/>
        <end position="345"/>
    </location>
</feature>
<feature type="transmembrane region" description="Helical" evidence="7">
    <location>
        <begin position="445"/>
        <end position="467"/>
    </location>
</feature>
<dbReference type="AlphaFoldDB" id="A0A7W8GE73"/>
<feature type="transmembrane region" description="Helical" evidence="7">
    <location>
        <begin position="357"/>
        <end position="375"/>
    </location>
</feature>
<dbReference type="InterPro" id="IPR050833">
    <property type="entry name" value="Poly_Biosynth_Transport"/>
</dbReference>
<gene>
    <name evidence="8" type="ORF">HNQ09_001301</name>
</gene>
<reference evidence="8 9" key="1">
    <citation type="submission" date="2020-08" db="EMBL/GenBank/DDBJ databases">
        <title>Genomic Encyclopedia of Type Strains, Phase IV (KMG-IV): sequencing the most valuable type-strain genomes for metagenomic binning, comparative biology and taxonomic classification.</title>
        <authorList>
            <person name="Goeker M."/>
        </authorList>
    </citation>
    <scope>NUCLEOTIDE SEQUENCE [LARGE SCALE GENOMIC DNA]</scope>
    <source>
        <strain evidence="8 9">DSM 101791</strain>
    </source>
</reference>
<keyword evidence="3" id="KW-1003">Cell membrane</keyword>
<accession>A0A7W8GE73</accession>
<evidence type="ECO:0000256" key="2">
    <source>
        <dbReference type="ARBA" id="ARBA00007430"/>
    </source>
</evidence>
<proteinExistence type="inferred from homology"/>
<evidence type="ECO:0000256" key="3">
    <source>
        <dbReference type="ARBA" id="ARBA00022475"/>
    </source>
</evidence>
<feature type="transmembrane region" description="Helical" evidence="7">
    <location>
        <begin position="225"/>
        <end position="246"/>
    </location>
</feature>
<dbReference type="Proteomes" id="UP000525389">
    <property type="component" value="Unassembled WGS sequence"/>
</dbReference>
<evidence type="ECO:0000256" key="1">
    <source>
        <dbReference type="ARBA" id="ARBA00004651"/>
    </source>
</evidence>
<keyword evidence="9" id="KW-1185">Reference proteome</keyword>
<comment type="similarity">
    <text evidence="2">Belongs to the polysaccharide synthase family.</text>
</comment>
<feature type="transmembrane region" description="Helical" evidence="7">
    <location>
        <begin position="80"/>
        <end position="100"/>
    </location>
</feature>
<keyword evidence="4 7" id="KW-0812">Transmembrane</keyword>
<evidence type="ECO:0000256" key="5">
    <source>
        <dbReference type="ARBA" id="ARBA00022989"/>
    </source>
</evidence>
<feature type="transmembrane region" description="Helical" evidence="7">
    <location>
        <begin position="12"/>
        <end position="33"/>
    </location>
</feature>
<feature type="transmembrane region" description="Helical" evidence="7">
    <location>
        <begin position="381"/>
        <end position="407"/>
    </location>
</feature>
<comment type="caution">
    <text evidence="8">The sequence shown here is derived from an EMBL/GenBank/DDBJ whole genome shotgun (WGS) entry which is preliminary data.</text>
</comment>
<organism evidence="8 9">
    <name type="scientific">Deinococcus budaensis</name>
    <dbReference type="NCBI Taxonomy" id="1665626"/>
    <lineage>
        <taxon>Bacteria</taxon>
        <taxon>Thermotogati</taxon>
        <taxon>Deinococcota</taxon>
        <taxon>Deinococci</taxon>
        <taxon>Deinococcales</taxon>
        <taxon>Deinococcaceae</taxon>
        <taxon>Deinococcus</taxon>
    </lineage>
</organism>
<feature type="transmembrane region" description="Helical" evidence="7">
    <location>
        <begin position="150"/>
        <end position="169"/>
    </location>
</feature>
<feature type="transmembrane region" description="Helical" evidence="7">
    <location>
        <begin position="45"/>
        <end position="68"/>
    </location>
</feature>
<comment type="subcellular location">
    <subcellularLocation>
        <location evidence="1">Cell membrane</location>
        <topology evidence="1">Multi-pass membrane protein</topology>
    </subcellularLocation>
</comment>
<keyword evidence="6 7" id="KW-0472">Membrane</keyword>
<dbReference type="EMBL" id="JACHFN010000004">
    <property type="protein sequence ID" value="MBB5233863.1"/>
    <property type="molecule type" value="Genomic_DNA"/>
</dbReference>
<protein>
    <submittedName>
        <fullName evidence="8">O-antigen/teichoic acid export membrane protein</fullName>
    </submittedName>
</protein>
<evidence type="ECO:0000256" key="6">
    <source>
        <dbReference type="ARBA" id="ARBA00023136"/>
    </source>
</evidence>
<evidence type="ECO:0000256" key="7">
    <source>
        <dbReference type="SAM" id="Phobius"/>
    </source>
</evidence>
<dbReference type="Pfam" id="PF13440">
    <property type="entry name" value="Polysacc_synt_3"/>
    <property type="match status" value="1"/>
</dbReference>
<dbReference type="PANTHER" id="PTHR30250:SF10">
    <property type="entry name" value="LIPOPOLYSACCHARIDE BIOSYNTHESIS PROTEIN WZXC"/>
    <property type="match status" value="1"/>
</dbReference>